<dbReference type="Proteomes" id="UP000288725">
    <property type="component" value="Unassembled WGS sequence"/>
</dbReference>
<comment type="caution">
    <text evidence="1">The sequence shown here is derived from an EMBL/GenBank/DDBJ whole genome shotgun (WGS) entry which is preliminary data.</text>
</comment>
<evidence type="ECO:0000313" key="1">
    <source>
        <dbReference type="EMBL" id="RXG49620.1"/>
    </source>
</evidence>
<gene>
    <name evidence="1" type="ORF">VDGE_30117</name>
</gene>
<dbReference type="EMBL" id="RSDZ01000013">
    <property type="protein sequence ID" value="RXG49620.1"/>
    <property type="molecule type" value="Genomic_DNA"/>
</dbReference>
<sequence length="134" mass="14315">MALFGSLPPMLTSCLSSRRITVLPAQGRRPVPPRPPREIQEGGKDLHRLISGLASDIDELASSGLTGLPNDVGLSVSAVSNSRSCCIFHYARLLVGVRERASEGEKGGRDTGGMVGINLFLLEISLPDLLYRTS</sequence>
<organism evidence="1 2">
    <name type="scientific">Verticillium dahliae</name>
    <name type="common">Verticillium wilt</name>
    <dbReference type="NCBI Taxonomy" id="27337"/>
    <lineage>
        <taxon>Eukaryota</taxon>
        <taxon>Fungi</taxon>
        <taxon>Dikarya</taxon>
        <taxon>Ascomycota</taxon>
        <taxon>Pezizomycotina</taxon>
        <taxon>Sordariomycetes</taxon>
        <taxon>Hypocreomycetidae</taxon>
        <taxon>Glomerellales</taxon>
        <taxon>Plectosphaerellaceae</taxon>
        <taxon>Verticillium</taxon>
    </lineage>
</organism>
<reference evidence="1 2" key="1">
    <citation type="submission" date="2018-12" db="EMBL/GenBank/DDBJ databases">
        <title>Genome of Verticillium dahliae isolate Getta Getta.</title>
        <authorList>
            <person name="Gardiner D.M."/>
        </authorList>
    </citation>
    <scope>NUCLEOTIDE SEQUENCE [LARGE SCALE GENOMIC DNA]</scope>
    <source>
        <strain evidence="1 2">Getta Getta</strain>
    </source>
</reference>
<protein>
    <submittedName>
        <fullName evidence="1">Uncharacterized protein</fullName>
    </submittedName>
</protein>
<accession>A0A444S8A2</accession>
<proteinExistence type="predicted"/>
<name>A0A444S8A2_VERDA</name>
<dbReference type="AlphaFoldDB" id="A0A444S8A2"/>
<evidence type="ECO:0000313" key="2">
    <source>
        <dbReference type="Proteomes" id="UP000288725"/>
    </source>
</evidence>